<dbReference type="Pfam" id="PF01992">
    <property type="entry name" value="vATP-synt_AC39"/>
    <property type="match status" value="1"/>
</dbReference>
<dbReference type="InterPro" id="IPR016727">
    <property type="entry name" value="ATPase_V0-cplx_dsu"/>
</dbReference>
<keyword evidence="2" id="KW-0813">Transport</keyword>
<dbReference type="InterPro" id="IPR035067">
    <property type="entry name" value="V-type_ATPase_csu/dsu"/>
</dbReference>
<dbReference type="EMBL" id="GDID01003321">
    <property type="protein sequence ID" value="JAP93285.1"/>
    <property type="molecule type" value="Transcribed_RNA"/>
</dbReference>
<dbReference type="InterPro" id="IPR002843">
    <property type="entry name" value="ATPase_V0-cplx_csu/dsu"/>
</dbReference>
<evidence type="ECO:0000256" key="2">
    <source>
        <dbReference type="ARBA" id="ARBA00022448"/>
    </source>
</evidence>
<reference evidence="6" key="1">
    <citation type="submission" date="2015-07" db="EMBL/GenBank/DDBJ databases">
        <title>Adaptation to a free-living lifestyle via gene acquisitions in the diplomonad Trepomonas sp. PC1.</title>
        <authorList>
            <person name="Xu F."/>
            <person name="Jerlstrom-Hultqvist J."/>
            <person name="Kolisko M."/>
            <person name="Simpson A.G.B."/>
            <person name="Roger A.J."/>
            <person name="Svard S.G."/>
            <person name="Andersson J.O."/>
        </authorList>
    </citation>
    <scope>NUCLEOTIDE SEQUENCE</scope>
    <source>
        <strain evidence="6">PC1</strain>
    </source>
</reference>
<dbReference type="GO" id="GO:0033179">
    <property type="term" value="C:proton-transporting V-type ATPase, V0 domain"/>
    <property type="evidence" value="ECO:0007669"/>
    <property type="project" value="InterPro"/>
</dbReference>
<evidence type="ECO:0000256" key="1">
    <source>
        <dbReference type="ARBA" id="ARBA00006709"/>
    </source>
</evidence>
<proteinExistence type="inferred from homology"/>
<keyword evidence="5" id="KW-0175">Coiled coil</keyword>
<feature type="non-terminal residue" evidence="6">
    <location>
        <position position="367"/>
    </location>
</feature>
<gene>
    <name evidence="6" type="ORF">TPC1_14491</name>
</gene>
<dbReference type="PANTHER" id="PTHR11028">
    <property type="entry name" value="VACUOLAR ATP SYNTHASE SUBUNIT AC39"/>
    <property type="match status" value="1"/>
</dbReference>
<comment type="similarity">
    <text evidence="1">Belongs to the V-ATPase V0D/AC39 subunit family.</text>
</comment>
<accession>A0A146KC72</accession>
<dbReference type="AlphaFoldDB" id="A0A146KC72"/>
<feature type="non-terminal residue" evidence="6">
    <location>
        <position position="1"/>
    </location>
</feature>
<dbReference type="GO" id="GO:0046961">
    <property type="term" value="F:proton-transporting ATPase activity, rotational mechanism"/>
    <property type="evidence" value="ECO:0007669"/>
    <property type="project" value="InterPro"/>
</dbReference>
<dbReference type="InterPro" id="IPR036079">
    <property type="entry name" value="ATPase_csu/dsu_sf"/>
</dbReference>
<dbReference type="Gene3D" id="1.20.1690.10">
    <property type="entry name" value="V-type ATP synthase subunit C domain"/>
    <property type="match status" value="2"/>
</dbReference>
<feature type="coiled-coil region" evidence="5">
    <location>
        <begin position="283"/>
        <end position="310"/>
    </location>
</feature>
<sequence>YITNNIALFNIRYGDMEAFLRSKIDSILSPAEYAAFSQLTSFSELQTALGSTHLGKCMTDIRETNINNLRQNLAEKLNDDITEVQRESESDLYKFIDMIRHKYIIENVFLILVRAVQSRVDAQNVKFNPMGMCEQLKTLTNAADEGVFRAVLESTPVSQYFQSADVDLDFFQQIQSKIDDRDQKNAFIQELEICKQKVLKQYHKSFIRFCKYLGGETWEAMSKLLAFEMDMVTIMLRVNMLKTTAEGLPAALYPEFGHLYPFVQDTFAGISDYDSVVNALSDYQEYKECLEQASQQNKSLLEMFKNKKEEYLKECMAMQFNFGCVYAYIQMRESEAENVYMIVQGMVMAQQDAARFQLRKQKRRVLK</sequence>
<protein>
    <submittedName>
        <fullName evidence="6">Vacuolar ATP synthase subunit d</fullName>
    </submittedName>
</protein>
<organism evidence="6">
    <name type="scientific">Trepomonas sp. PC1</name>
    <dbReference type="NCBI Taxonomy" id="1076344"/>
    <lineage>
        <taxon>Eukaryota</taxon>
        <taxon>Metamonada</taxon>
        <taxon>Diplomonadida</taxon>
        <taxon>Hexamitidae</taxon>
        <taxon>Hexamitinae</taxon>
        <taxon>Trepomonas</taxon>
    </lineage>
</organism>
<evidence type="ECO:0000313" key="6">
    <source>
        <dbReference type="EMBL" id="JAP93285.1"/>
    </source>
</evidence>
<name>A0A146KC72_9EUKA</name>
<dbReference type="InterPro" id="IPR044911">
    <property type="entry name" value="V-type_ATPase_csu/dsu_dom_3"/>
</dbReference>
<dbReference type="SUPFAM" id="SSF103486">
    <property type="entry name" value="V-type ATP synthase subunit C"/>
    <property type="match status" value="1"/>
</dbReference>
<dbReference type="Gene3D" id="1.10.132.50">
    <property type="entry name" value="ATP synthase (C/AC39) subunit, domain 3"/>
    <property type="match status" value="1"/>
</dbReference>
<keyword evidence="4" id="KW-0406">Ion transport</keyword>
<evidence type="ECO:0000256" key="5">
    <source>
        <dbReference type="SAM" id="Coils"/>
    </source>
</evidence>
<evidence type="ECO:0000256" key="3">
    <source>
        <dbReference type="ARBA" id="ARBA00022781"/>
    </source>
</evidence>
<evidence type="ECO:0000256" key="4">
    <source>
        <dbReference type="ARBA" id="ARBA00023065"/>
    </source>
</evidence>
<keyword evidence="3" id="KW-0375">Hydrogen ion transport</keyword>